<proteinExistence type="predicted"/>
<dbReference type="AlphaFoldDB" id="A0AAD8JDL8"/>
<sequence length="287" mass="32216">MAGCEKLSITFEKSLFQFLSGTGRRIDIHLPMRDIPRWFMNQVSESSVMRFPGTPTVPSDSLGVIAWLNVGHTTETEPVTHSKTFIAFVANNVCEAYDWKPVPQSWIIFIRIEGSLKSSDLSIEVDHRLIAKSIGGKRDVAHPQTHFKLLQVVTADGAVASEKRNLSGTGERIDIYLPMRDIPRWFMNQVSESSSMSFHGTPTVPIDSLGVIAWLNIDHATDPEPVSHSKAFTATVANNNCETYAWKPVRQSWIIFIRIKFSLESSEIFIRVRDGLMVKSIGGHLIY</sequence>
<dbReference type="EMBL" id="JAUIZM010000001">
    <property type="protein sequence ID" value="KAK1401158.1"/>
    <property type="molecule type" value="Genomic_DNA"/>
</dbReference>
<accession>A0AAD8JDL8</accession>
<gene>
    <name evidence="1" type="ORF">POM88_000763</name>
</gene>
<protein>
    <submittedName>
        <fullName evidence="1">Uncharacterized protein</fullName>
    </submittedName>
</protein>
<reference evidence="1" key="2">
    <citation type="submission" date="2023-05" db="EMBL/GenBank/DDBJ databases">
        <authorList>
            <person name="Schelkunov M.I."/>
        </authorList>
    </citation>
    <scope>NUCLEOTIDE SEQUENCE</scope>
    <source>
        <strain evidence="1">Hsosn_3</strain>
        <tissue evidence="1">Leaf</tissue>
    </source>
</reference>
<dbReference type="Proteomes" id="UP001237642">
    <property type="component" value="Unassembled WGS sequence"/>
</dbReference>
<reference evidence="1" key="1">
    <citation type="submission" date="2023-02" db="EMBL/GenBank/DDBJ databases">
        <title>Genome of toxic invasive species Heracleum sosnowskyi carries increased number of genes despite the absence of recent whole-genome duplications.</title>
        <authorList>
            <person name="Schelkunov M."/>
            <person name="Shtratnikova V."/>
            <person name="Makarenko M."/>
            <person name="Klepikova A."/>
            <person name="Omelchenko D."/>
            <person name="Novikova G."/>
            <person name="Obukhova E."/>
            <person name="Bogdanov V."/>
            <person name="Penin A."/>
            <person name="Logacheva M."/>
        </authorList>
    </citation>
    <scope>NUCLEOTIDE SEQUENCE</scope>
    <source>
        <strain evidence="1">Hsosn_3</strain>
        <tissue evidence="1">Leaf</tissue>
    </source>
</reference>
<name>A0AAD8JDL8_9APIA</name>
<organism evidence="1 2">
    <name type="scientific">Heracleum sosnowskyi</name>
    <dbReference type="NCBI Taxonomy" id="360622"/>
    <lineage>
        <taxon>Eukaryota</taxon>
        <taxon>Viridiplantae</taxon>
        <taxon>Streptophyta</taxon>
        <taxon>Embryophyta</taxon>
        <taxon>Tracheophyta</taxon>
        <taxon>Spermatophyta</taxon>
        <taxon>Magnoliopsida</taxon>
        <taxon>eudicotyledons</taxon>
        <taxon>Gunneridae</taxon>
        <taxon>Pentapetalae</taxon>
        <taxon>asterids</taxon>
        <taxon>campanulids</taxon>
        <taxon>Apiales</taxon>
        <taxon>Apiaceae</taxon>
        <taxon>Apioideae</taxon>
        <taxon>apioid superclade</taxon>
        <taxon>Tordylieae</taxon>
        <taxon>Tordyliinae</taxon>
        <taxon>Heracleum</taxon>
    </lineage>
</organism>
<comment type="caution">
    <text evidence="1">The sequence shown here is derived from an EMBL/GenBank/DDBJ whole genome shotgun (WGS) entry which is preliminary data.</text>
</comment>
<keyword evidence="2" id="KW-1185">Reference proteome</keyword>
<evidence type="ECO:0000313" key="1">
    <source>
        <dbReference type="EMBL" id="KAK1401158.1"/>
    </source>
</evidence>
<evidence type="ECO:0000313" key="2">
    <source>
        <dbReference type="Proteomes" id="UP001237642"/>
    </source>
</evidence>